<gene>
    <name evidence="1" type="ORF">SLEP1_g36494</name>
</gene>
<sequence length="40" mass="4558">MEPRRGFLKPRRWVPNPEPGFESNPPGFFCCVSLLACNHA</sequence>
<dbReference type="EMBL" id="BPVZ01000075">
    <property type="protein sequence ID" value="GKV27308.1"/>
    <property type="molecule type" value="Genomic_DNA"/>
</dbReference>
<accession>A0AAV5KS56</accession>
<proteinExistence type="predicted"/>
<evidence type="ECO:0000313" key="2">
    <source>
        <dbReference type="Proteomes" id="UP001054252"/>
    </source>
</evidence>
<reference evidence="1 2" key="1">
    <citation type="journal article" date="2021" name="Commun. Biol.">
        <title>The genome of Shorea leprosula (Dipterocarpaceae) highlights the ecological relevance of drought in aseasonal tropical rainforests.</title>
        <authorList>
            <person name="Ng K.K.S."/>
            <person name="Kobayashi M.J."/>
            <person name="Fawcett J.A."/>
            <person name="Hatakeyama M."/>
            <person name="Paape T."/>
            <person name="Ng C.H."/>
            <person name="Ang C.C."/>
            <person name="Tnah L.H."/>
            <person name="Lee C.T."/>
            <person name="Nishiyama T."/>
            <person name="Sese J."/>
            <person name="O'Brien M.J."/>
            <person name="Copetti D."/>
            <person name="Mohd Noor M.I."/>
            <person name="Ong R.C."/>
            <person name="Putra M."/>
            <person name="Sireger I.Z."/>
            <person name="Indrioko S."/>
            <person name="Kosugi Y."/>
            <person name="Izuno A."/>
            <person name="Isagi Y."/>
            <person name="Lee S.L."/>
            <person name="Shimizu K.K."/>
        </authorList>
    </citation>
    <scope>NUCLEOTIDE SEQUENCE [LARGE SCALE GENOMIC DNA]</scope>
    <source>
        <strain evidence="1">214</strain>
    </source>
</reference>
<name>A0AAV5KS56_9ROSI</name>
<keyword evidence="2" id="KW-1185">Reference proteome</keyword>
<evidence type="ECO:0000313" key="1">
    <source>
        <dbReference type="EMBL" id="GKV27308.1"/>
    </source>
</evidence>
<dbReference type="AlphaFoldDB" id="A0AAV5KS56"/>
<dbReference type="Proteomes" id="UP001054252">
    <property type="component" value="Unassembled WGS sequence"/>
</dbReference>
<organism evidence="1 2">
    <name type="scientific">Rubroshorea leprosula</name>
    <dbReference type="NCBI Taxonomy" id="152421"/>
    <lineage>
        <taxon>Eukaryota</taxon>
        <taxon>Viridiplantae</taxon>
        <taxon>Streptophyta</taxon>
        <taxon>Embryophyta</taxon>
        <taxon>Tracheophyta</taxon>
        <taxon>Spermatophyta</taxon>
        <taxon>Magnoliopsida</taxon>
        <taxon>eudicotyledons</taxon>
        <taxon>Gunneridae</taxon>
        <taxon>Pentapetalae</taxon>
        <taxon>rosids</taxon>
        <taxon>malvids</taxon>
        <taxon>Malvales</taxon>
        <taxon>Dipterocarpaceae</taxon>
        <taxon>Rubroshorea</taxon>
    </lineage>
</organism>
<protein>
    <submittedName>
        <fullName evidence="1">Uncharacterized protein</fullName>
    </submittedName>
</protein>
<comment type="caution">
    <text evidence="1">The sequence shown here is derived from an EMBL/GenBank/DDBJ whole genome shotgun (WGS) entry which is preliminary data.</text>
</comment>